<organism evidence="2 3">
    <name type="scientific">Homo sapiens</name>
    <name type="common">Human</name>
    <dbReference type="NCBI Taxonomy" id="9606"/>
    <lineage>
        <taxon>Eukaryota</taxon>
        <taxon>Metazoa</taxon>
        <taxon>Chordata</taxon>
        <taxon>Craniata</taxon>
        <taxon>Vertebrata</taxon>
        <taxon>Euteleostomi</taxon>
        <taxon>Mammalia</taxon>
        <taxon>Eutheria</taxon>
        <taxon>Euarchontoglires</taxon>
        <taxon>Primates</taxon>
        <taxon>Haplorrhini</taxon>
        <taxon>Catarrhini</taxon>
        <taxon>Hominidae</taxon>
        <taxon>Homo</taxon>
    </lineage>
</organism>
<reference evidence="2" key="4">
    <citation type="submission" date="2025-08" db="UniProtKB">
        <authorList>
            <consortium name="Ensembl"/>
        </authorList>
    </citation>
    <scope>IDENTIFICATION</scope>
</reference>
<dbReference type="OpenTargets" id="ENSG00000168137"/>
<dbReference type="Bgee" id="ENSG00000168137">
    <property type="expression patterns" value="Expressed in adrenal tissue and 197 other cell types or tissues"/>
</dbReference>
<keyword evidence="3" id="KW-1185">Reference proteome</keyword>
<reference evidence="2 3" key="2">
    <citation type="journal article" date="2004" name="Nature">
        <title>Finishing the euchromatic sequence of the human genome.</title>
        <authorList>
            <consortium name="International Human Genome Sequencing Consortium"/>
        </authorList>
    </citation>
    <scope>NUCLEOTIDE SEQUENCE [LARGE SCALE GENOMIC DNA]</scope>
</reference>
<feature type="compositionally biased region" description="Polar residues" evidence="1">
    <location>
        <begin position="40"/>
        <end position="49"/>
    </location>
</feature>
<dbReference type="OrthoDB" id="1928087at2759"/>
<evidence type="ECO:0000313" key="3">
    <source>
        <dbReference type="Proteomes" id="UP000005640"/>
    </source>
</evidence>
<accession>A0A804HI72</accession>
<proteinExistence type="predicted"/>
<reference evidence="2" key="5">
    <citation type="submission" date="2025-09" db="UniProtKB">
        <authorList>
            <consortium name="Ensembl"/>
        </authorList>
    </citation>
    <scope>IDENTIFICATION</scope>
</reference>
<name>A0A804HI72_HUMAN</name>
<reference evidence="2 3" key="1">
    <citation type="journal article" date="2001" name="Nature">
        <title>Initial sequencing and analysis of the human genome.</title>
        <authorList>
            <consortium name="International Human Genome Sequencing Consortium"/>
            <person name="Lander E.S."/>
            <person name="Linton L.M."/>
            <person name="Birren B."/>
            <person name="Nusbaum C."/>
            <person name="Zody M.C."/>
            <person name="Baldwin J."/>
            <person name="Devon K."/>
            <person name="Dewar K."/>
            <person name="Doyle M."/>
            <person name="FitzHugh W."/>
            <person name="Funke R."/>
            <person name="Gage D."/>
            <person name="Harris K."/>
            <person name="Heaford A."/>
            <person name="Howland J."/>
            <person name="Kann L."/>
            <person name="Lehoczky J."/>
            <person name="LeVine R."/>
            <person name="McEwan P."/>
            <person name="McKernan K."/>
            <person name="Meldrim J."/>
            <person name="Mesirov J.P."/>
            <person name="Miranda C."/>
            <person name="Morris W."/>
            <person name="Naylor J."/>
            <person name="Raymond C."/>
            <person name="Rosetti M."/>
            <person name="Santos R."/>
            <person name="Sheridan A."/>
            <person name="Sougnez C."/>
            <person name="Stange-Thomann N."/>
            <person name="Stojanovic N."/>
            <person name="Subramanian A."/>
            <person name="Wyman D."/>
            <person name="Rogers J."/>
            <person name="Sulston J."/>
            <person name="Ainscough R."/>
            <person name="Beck S."/>
            <person name="Bentley D."/>
            <person name="Burton J."/>
            <person name="Clee C."/>
            <person name="Carter N."/>
            <person name="Coulson A."/>
            <person name="Deadman R."/>
            <person name="Deloukas P."/>
            <person name="Dunham A."/>
            <person name="Dunham I."/>
            <person name="Durbin R."/>
            <person name="French L."/>
            <person name="Grafham D."/>
            <person name="Gregory S."/>
            <person name="Hubbard T."/>
            <person name="Humphray S."/>
            <person name="Hunt A."/>
            <person name="Jones M."/>
            <person name="Lloyd C."/>
            <person name="McMurray A."/>
            <person name="Matthews L."/>
            <person name="Mercer S."/>
            <person name="Milne S."/>
            <person name="Mullikin J.C."/>
            <person name="Mungall A."/>
            <person name="Plumb R."/>
            <person name="Ross M."/>
            <person name="Shownkeen R."/>
            <person name="Sims S."/>
            <person name="Waterston R.H."/>
            <person name="Wilson R.K."/>
            <person name="Hillier L.W."/>
            <person name="McPherson J.D."/>
            <person name="Marra M.A."/>
            <person name="Mardis E.R."/>
            <person name="Fulton L.A."/>
            <person name="Chinwalla A.T."/>
            <person name="Pepin K.H."/>
            <person name="Gish W.R."/>
            <person name="Chissoe S.L."/>
            <person name="Wendl M.C."/>
            <person name="Delehaunty K.D."/>
            <person name="Miner T.L."/>
            <person name="Delehaunty A."/>
            <person name="Kramer J.B."/>
            <person name="Cook L.L."/>
            <person name="Fulton R.S."/>
            <person name="Johnson D.L."/>
            <person name="Minx P.J."/>
            <person name="Clifton S.W."/>
            <person name="Hawkins T."/>
            <person name="Branscomb E."/>
            <person name="Predki P."/>
            <person name="Richardson P."/>
            <person name="Wenning S."/>
            <person name="Slezak T."/>
            <person name="Doggett N."/>
            <person name="Cheng J.F."/>
            <person name="Olsen A."/>
            <person name="Lucas S."/>
            <person name="Elkin C."/>
            <person name="Uberbacher E."/>
            <person name="Frazier M."/>
            <person name="Gibbs R.A."/>
            <person name="Muzny D.M."/>
            <person name="Scherer S.E."/>
            <person name="Bouck J.B."/>
            <person name="Sodergren E.J."/>
            <person name="Worley K.C."/>
            <person name="Rives C.M."/>
            <person name="Gorrell J.H."/>
            <person name="Metzker M.L."/>
            <person name="Naylor S.L."/>
            <person name="Kucherlapati R.S."/>
            <person name="Nelson D.L."/>
            <person name="Weinstock G.M."/>
            <person name="Sakaki Y."/>
            <person name="Fujiyama A."/>
            <person name="Hattori M."/>
            <person name="Yada T."/>
            <person name="Toyoda A."/>
            <person name="Itoh T."/>
            <person name="Kawagoe C."/>
            <person name="Watanabe H."/>
            <person name="Totoki Y."/>
            <person name="Taylor T."/>
            <person name="Weissenbach J."/>
            <person name="Heilig R."/>
            <person name="Saurin W."/>
            <person name="Artiguenave F."/>
            <person name="Brottier P."/>
            <person name="Bruls T."/>
            <person name="Pelletier E."/>
            <person name="Robert C."/>
            <person name="Wincker P."/>
            <person name="Smith D.R."/>
            <person name="Doucette-Stamm L."/>
            <person name="Rubenfield M."/>
            <person name="Weinstock K."/>
            <person name="Lee H.M."/>
            <person name="Dubois J."/>
            <person name="Rosenthal A."/>
            <person name="Platzer M."/>
            <person name="Nyakatura G."/>
            <person name="Taudien S."/>
            <person name="Rump A."/>
            <person name="Yang H."/>
            <person name="Yu J."/>
            <person name="Wang J."/>
            <person name="Huang G."/>
            <person name="Gu J."/>
            <person name="Hood L."/>
            <person name="Rowen L."/>
            <person name="Madan A."/>
            <person name="Qin S."/>
            <person name="Davis R.W."/>
            <person name="Federspiel N.A."/>
            <person name="Abola A.P."/>
            <person name="Proctor M.J."/>
            <person name="Myers R.M."/>
            <person name="Schmutz J."/>
            <person name="Dickson M."/>
            <person name="Grimwood J."/>
            <person name="Cox D.R."/>
            <person name="Olson M.V."/>
            <person name="Kaul R."/>
            <person name="Raymond C."/>
            <person name="Shimizu N."/>
            <person name="Kawasaki K."/>
            <person name="Minoshima S."/>
            <person name="Evans G.A."/>
            <person name="Athanasiou M."/>
            <person name="Schultz R."/>
            <person name="Roe B.A."/>
            <person name="Chen F."/>
            <person name="Pan H."/>
            <person name="Ramser J."/>
            <person name="Lehrach H."/>
            <person name="Reinhardt R."/>
            <person name="McCombie W.R."/>
            <person name="de la Bastide M."/>
            <person name="Dedhia N."/>
            <person name="Blocker H."/>
            <person name="Hornischer K."/>
            <person name="Nordsiek G."/>
            <person name="Agarwala R."/>
            <person name="Aravind L."/>
            <person name="Bailey J.A."/>
            <person name="Bateman A."/>
            <person name="Batzoglou S."/>
            <person name="Birney E."/>
            <person name="Bork P."/>
            <person name="Brown D.G."/>
            <person name="Burge C.B."/>
            <person name="Cerutti L."/>
            <person name="Chen H.C."/>
            <person name="Church D."/>
            <person name="Clamp M."/>
            <person name="Copley R.R."/>
            <person name="Doerks T."/>
            <person name="Eddy S.R."/>
            <person name="Eichler E.E."/>
            <person name="Furey T.S."/>
            <person name="Galagan J."/>
            <person name="Gilbert J.G."/>
            <person name="Harmon C."/>
            <person name="Hayashizaki Y."/>
            <person name="Haussler D."/>
            <person name="Hermjakob H."/>
            <person name="Hokamp K."/>
            <person name="Jang W."/>
            <person name="Johnson L.S."/>
            <person name="Jones T.A."/>
            <person name="Kasif S."/>
            <person name="Kaspryzk A."/>
            <person name="Kennedy S."/>
            <person name="Kent W.J."/>
            <person name="Kitts P."/>
            <person name="Koonin E.V."/>
            <person name="Korf I."/>
            <person name="Kulp D."/>
            <person name="Lancet D."/>
            <person name="Lowe T.M."/>
            <person name="McLysaght A."/>
            <person name="Mikkelsen T."/>
            <person name="Moran J.V."/>
            <person name="Mulder N."/>
            <person name="Pollara V.J."/>
            <person name="Ponting C.P."/>
            <person name="Schuler G."/>
            <person name="Schultz J."/>
            <person name="Slater G."/>
            <person name="Smit A.F."/>
            <person name="Stupka E."/>
            <person name="Szustakowski J."/>
            <person name="Thierry-Mieg D."/>
            <person name="Thierry-Mieg J."/>
            <person name="Wagner L."/>
            <person name="Wallis J."/>
            <person name="Wheeler R."/>
            <person name="Williams A."/>
            <person name="Wolf Y.I."/>
            <person name="Wolfe K.H."/>
            <person name="Yang S.P."/>
            <person name="Yeh R.F."/>
            <person name="Collins F."/>
            <person name="Guyer M.S."/>
            <person name="Peterson J."/>
            <person name="Felsenfeld A."/>
            <person name="Wetterstrand K.A."/>
            <person name="Patrinos A."/>
            <person name="Morgan M.J."/>
            <person name="de Jong P."/>
            <person name="Catanese J.J."/>
            <person name="Osoegawa K."/>
            <person name="Shizuya H."/>
            <person name="Choi S."/>
            <person name="Chen Y.J."/>
        </authorList>
    </citation>
    <scope>NUCLEOTIDE SEQUENCE [LARGE SCALE GENOMIC DNA]</scope>
</reference>
<dbReference type="AlphaFoldDB" id="A0A804HI72"/>
<feature type="compositionally biased region" description="Basic and acidic residues" evidence="1">
    <location>
        <begin position="1"/>
        <end position="10"/>
    </location>
</feature>
<dbReference type="GeneTree" id="ENSGT00940000157446"/>
<dbReference type="Ensembl" id="ENST00000683012.1">
    <property type="protein sequence ID" value="ENSP00000506933.1"/>
    <property type="gene ID" value="ENSG00000168137.21"/>
</dbReference>
<dbReference type="EMBL" id="AC018506">
    <property type="status" value="NOT_ANNOTATED_CDS"/>
    <property type="molecule type" value="Genomic_DNA"/>
</dbReference>
<protein>
    <submittedName>
        <fullName evidence="2">SET domain containing 5</fullName>
    </submittedName>
</protein>
<dbReference type="Proteomes" id="UP000005640">
    <property type="component" value="Chromosome 3"/>
</dbReference>
<reference evidence="2 3" key="3">
    <citation type="journal article" date="2006" name="Nature">
        <title>The DNA sequence, annotation and analysis of human chromosome 3.</title>
        <authorList>
            <person name="Muzny D.M."/>
            <person name="Scherer S.E."/>
            <person name="Kaul R."/>
            <person name="Wang J."/>
            <person name="Yu J."/>
            <person name="Sudbrak R."/>
            <person name="Buhay C.J."/>
            <person name="Chen R."/>
            <person name="Cree A."/>
            <person name="Ding Y."/>
            <person name="Dugan-Rocha S."/>
            <person name="Gill R."/>
            <person name="Gunaratne P."/>
            <person name="Harris R.A."/>
            <person name="Hawes A.C."/>
            <person name="Hernandez J."/>
            <person name="Hodgson A.V."/>
            <person name="Hume J."/>
            <person name="Jackson A."/>
            <person name="Khan Z.M."/>
            <person name="Kovar-Smith C."/>
            <person name="Lewis L.R."/>
            <person name="Lozado R.J."/>
            <person name="Metzker M.L."/>
            <person name="Milosavljevic A."/>
            <person name="Miner G.R."/>
            <person name="Morgan M.B."/>
            <person name="Nazareth L.V."/>
            <person name="Scott G."/>
            <person name="Sodergren E."/>
            <person name="Song X.Z."/>
            <person name="Steffen D."/>
            <person name="Wei S."/>
            <person name="Wheeler D.A."/>
            <person name="Wright M.W."/>
            <person name="Worley K.C."/>
            <person name="Yuan Y."/>
            <person name="Zhang Z."/>
            <person name="Adams C.Q."/>
            <person name="Ansari-Lari M.A."/>
            <person name="Ayele M."/>
            <person name="Brown M.J."/>
            <person name="Chen G."/>
            <person name="Chen Z."/>
            <person name="Clendenning J."/>
            <person name="Clerc-Blankenburg K.P."/>
            <person name="Chen R."/>
            <person name="Chen Z."/>
            <person name="Davis C."/>
            <person name="Delgado O."/>
            <person name="Dinh H.H."/>
            <person name="Dong W."/>
            <person name="Draper H."/>
            <person name="Ernst S."/>
            <person name="Fu G."/>
            <person name="Gonzalez-Garay M.L."/>
            <person name="Garcia D.K."/>
            <person name="Gillett W."/>
            <person name="Gu J."/>
            <person name="Hao B."/>
            <person name="Haugen E."/>
            <person name="Havlak P."/>
            <person name="He X."/>
            <person name="Hennig S."/>
            <person name="Hu S."/>
            <person name="Huang W."/>
            <person name="Jackson L.R."/>
            <person name="Jacob L.S."/>
            <person name="Kelly S.H."/>
            <person name="Kube M."/>
            <person name="Levy R."/>
            <person name="Li Z."/>
            <person name="Liu B."/>
            <person name="Liu J."/>
            <person name="Liu W."/>
            <person name="Lu J."/>
            <person name="Maheshwari M."/>
            <person name="Nguyen B.V."/>
            <person name="Okwuonu G.O."/>
            <person name="Palmeiri A."/>
            <person name="Pasternak S."/>
            <person name="Perez L.M."/>
            <person name="Phelps K.A."/>
            <person name="Plopper F.J."/>
            <person name="Qiang B."/>
            <person name="Raymond C."/>
            <person name="Rodriguez R."/>
            <person name="Saenphimmachak C."/>
            <person name="Santibanez J."/>
            <person name="Shen H."/>
            <person name="Shen Y."/>
            <person name="Subramanian S."/>
            <person name="Tabor P.E."/>
            <person name="Verduzco D."/>
            <person name="Waldron L."/>
            <person name="Wang J."/>
            <person name="Wang J."/>
            <person name="Wang Q."/>
            <person name="Williams G.A."/>
            <person name="Wong G.K."/>
            <person name="Yao Z."/>
            <person name="Zhang J."/>
            <person name="Zhang X."/>
            <person name="Zhao G."/>
            <person name="Zhou J."/>
            <person name="Zhou Y."/>
            <person name="Nelson D."/>
            <person name="Lehrach H."/>
            <person name="Reinhardt R."/>
            <person name="Naylor S.L."/>
            <person name="Yang H."/>
            <person name="Olson M."/>
            <person name="Weinstock G."/>
            <person name="Gibbs R.A."/>
        </authorList>
    </citation>
    <scope>NUCLEOTIDE SEQUENCE [LARGE SCALE GENOMIC DNA]</scope>
</reference>
<dbReference type="Ensembl" id="ENST00000683012.1">
    <property type="protein sequence ID" value="ENSP00000506933.1"/>
    <property type="gene ID" value="ENSG00000168137.20"/>
</dbReference>
<evidence type="ECO:0000256" key="1">
    <source>
        <dbReference type="SAM" id="MobiDB-lite"/>
    </source>
</evidence>
<sequence>MPNDNEERKWKPPTFQDEVALHQDVKVQRKRPKGPRGQHTPRSQVYSRQYQGLGSGLEKSWCFEYVQVQFRLLIPQPLLE</sequence>
<gene>
    <name evidence="2" type="primary">SETD5</name>
</gene>
<evidence type="ECO:0000313" key="2">
    <source>
        <dbReference type="Ensembl" id="ENSP00000506933.1"/>
    </source>
</evidence>
<feature type="region of interest" description="Disordered" evidence="1">
    <location>
        <begin position="1"/>
        <end position="49"/>
    </location>
</feature>
<dbReference type="HGNC" id="HGNC:25566">
    <property type="gene designation" value="SETD5"/>
</dbReference>